<name>A0A484F7M9_COLOR</name>
<protein>
    <submittedName>
        <fullName evidence="2">Uncharacterized protein</fullName>
    </submittedName>
</protein>
<organism evidence="2 3">
    <name type="scientific">Colletotrichum orbiculare (strain 104-T / ATCC 96160 / CBS 514.97 / LARS 414 / MAFF 240422)</name>
    <name type="common">Cucumber anthracnose fungus</name>
    <name type="synonym">Colletotrichum lagenarium</name>
    <dbReference type="NCBI Taxonomy" id="1213857"/>
    <lineage>
        <taxon>Eukaryota</taxon>
        <taxon>Fungi</taxon>
        <taxon>Dikarya</taxon>
        <taxon>Ascomycota</taxon>
        <taxon>Pezizomycotina</taxon>
        <taxon>Sordariomycetes</taxon>
        <taxon>Hypocreomycetidae</taxon>
        <taxon>Glomerellales</taxon>
        <taxon>Glomerellaceae</taxon>
        <taxon>Colletotrichum</taxon>
        <taxon>Colletotrichum orbiculare species complex</taxon>
    </lineage>
</organism>
<evidence type="ECO:0000313" key="2">
    <source>
        <dbReference type="EMBL" id="TDZ13633.1"/>
    </source>
</evidence>
<evidence type="ECO:0000313" key="3">
    <source>
        <dbReference type="Proteomes" id="UP000014480"/>
    </source>
</evidence>
<accession>A0A484F7M9</accession>
<dbReference type="AlphaFoldDB" id="A0A484F7M9"/>
<keyword evidence="3" id="KW-1185">Reference proteome</keyword>
<dbReference type="EMBL" id="AMCV02000062">
    <property type="protein sequence ID" value="TDZ13633.1"/>
    <property type="molecule type" value="Genomic_DNA"/>
</dbReference>
<evidence type="ECO:0000256" key="1">
    <source>
        <dbReference type="SAM" id="MobiDB-lite"/>
    </source>
</evidence>
<gene>
    <name evidence="2" type="ORF">Cob_v013180</name>
</gene>
<proteinExistence type="predicted"/>
<feature type="compositionally biased region" description="Basic and acidic residues" evidence="1">
    <location>
        <begin position="41"/>
        <end position="59"/>
    </location>
</feature>
<feature type="region of interest" description="Disordered" evidence="1">
    <location>
        <begin position="1"/>
        <end position="75"/>
    </location>
</feature>
<comment type="caution">
    <text evidence="2">The sequence shown here is derived from an EMBL/GenBank/DDBJ whole genome shotgun (WGS) entry which is preliminary data.</text>
</comment>
<sequence length="75" mass="8387">MPSKSSTSARTGGTRGGGEAHGCRTTRYETWMNEPDPQENLLRKTDKTQSTKSKSDKRIQAHSRHRWTSEALVVA</sequence>
<dbReference type="Proteomes" id="UP000014480">
    <property type="component" value="Unassembled WGS sequence"/>
</dbReference>
<reference evidence="3" key="2">
    <citation type="journal article" date="2019" name="Mol. Plant Microbe Interact.">
        <title>Genome sequence resources for four phytopathogenic fungi from the Colletotrichum orbiculare species complex.</title>
        <authorList>
            <person name="Gan P."/>
            <person name="Tsushima A."/>
            <person name="Narusaka M."/>
            <person name="Narusaka Y."/>
            <person name="Takano Y."/>
            <person name="Kubo Y."/>
            <person name="Shirasu K."/>
        </authorList>
    </citation>
    <scope>GENOME REANNOTATION</scope>
    <source>
        <strain evidence="3">104-T / ATCC 96160 / CBS 514.97 / LARS 414 / MAFF 240422</strain>
    </source>
</reference>
<reference evidence="3" key="1">
    <citation type="journal article" date="2013" name="New Phytol.">
        <title>Comparative genomic and transcriptomic analyses reveal the hemibiotrophic stage shift of Colletotrichum fungi.</title>
        <authorList>
            <person name="Gan P."/>
            <person name="Ikeda K."/>
            <person name="Irieda H."/>
            <person name="Narusaka M."/>
            <person name="O'Connell R.J."/>
            <person name="Narusaka Y."/>
            <person name="Takano Y."/>
            <person name="Kubo Y."/>
            <person name="Shirasu K."/>
        </authorList>
    </citation>
    <scope>NUCLEOTIDE SEQUENCE [LARGE SCALE GENOMIC DNA]</scope>
    <source>
        <strain evidence="3">104-T / ATCC 96160 / CBS 514.97 / LARS 414 / MAFF 240422</strain>
    </source>
</reference>